<dbReference type="Gene3D" id="3.40.190.10">
    <property type="entry name" value="Periplasmic binding protein-like II"/>
    <property type="match status" value="2"/>
</dbReference>
<dbReference type="PROSITE" id="PS51257">
    <property type="entry name" value="PROKAR_LIPOPROTEIN"/>
    <property type="match status" value="1"/>
</dbReference>
<keyword evidence="4 5" id="KW-0732">Signal</keyword>
<feature type="chain" id="PRO_5039742875" description="Maltodextrin-binding protein" evidence="5">
    <location>
        <begin position="23"/>
        <end position="423"/>
    </location>
</feature>
<evidence type="ECO:0000256" key="4">
    <source>
        <dbReference type="ARBA" id="ARBA00022729"/>
    </source>
</evidence>
<dbReference type="Pfam" id="PF13416">
    <property type="entry name" value="SBP_bac_8"/>
    <property type="match status" value="1"/>
</dbReference>
<dbReference type="GO" id="GO:0042956">
    <property type="term" value="P:maltodextrin transmembrane transport"/>
    <property type="evidence" value="ECO:0007669"/>
    <property type="project" value="TreeGrafter"/>
</dbReference>
<protein>
    <recommendedName>
        <fullName evidence="5">Maltodextrin-binding protein</fullName>
    </recommendedName>
</protein>
<evidence type="ECO:0000256" key="2">
    <source>
        <dbReference type="ARBA" id="ARBA00022448"/>
    </source>
</evidence>
<keyword evidence="5" id="KW-0472">Membrane</keyword>
<feature type="signal peptide" evidence="5">
    <location>
        <begin position="1"/>
        <end position="22"/>
    </location>
</feature>
<dbReference type="EMBL" id="JABEYB010000013">
    <property type="protein sequence ID" value="NNU77468.1"/>
    <property type="molecule type" value="Genomic_DNA"/>
</dbReference>
<evidence type="ECO:0000256" key="5">
    <source>
        <dbReference type="RuleBase" id="RU365005"/>
    </source>
</evidence>
<dbReference type="PANTHER" id="PTHR30061">
    <property type="entry name" value="MALTOSE-BINDING PERIPLASMIC PROTEIN"/>
    <property type="match status" value="1"/>
</dbReference>
<dbReference type="CDD" id="cd13586">
    <property type="entry name" value="PBP2_Maltose_binding_like"/>
    <property type="match status" value="1"/>
</dbReference>
<evidence type="ECO:0000313" key="7">
    <source>
        <dbReference type="Proteomes" id="UP000531659"/>
    </source>
</evidence>
<dbReference type="RefSeq" id="WP_171298113.1">
    <property type="nucleotide sequence ID" value="NZ_CP087098.1"/>
</dbReference>
<dbReference type="GO" id="GO:0015144">
    <property type="term" value="F:carbohydrate transmembrane transporter activity"/>
    <property type="evidence" value="ECO:0007669"/>
    <property type="project" value="InterPro"/>
</dbReference>
<comment type="subcellular location">
    <subcellularLocation>
        <location evidence="5">Cell membrane</location>
        <topology evidence="5">Lipid-anchor</topology>
    </subcellularLocation>
</comment>
<dbReference type="InterPro" id="IPR006060">
    <property type="entry name" value="Maltose/Cyclodextrin-bd"/>
</dbReference>
<keyword evidence="3 5" id="KW-0762">Sugar transport</keyword>
<dbReference type="GO" id="GO:0015768">
    <property type="term" value="P:maltose transport"/>
    <property type="evidence" value="ECO:0007669"/>
    <property type="project" value="TreeGrafter"/>
</dbReference>
<comment type="caution">
    <text evidence="6">The sequence shown here is derived from an EMBL/GenBank/DDBJ whole genome shotgun (WGS) entry which is preliminary data.</text>
</comment>
<organism evidence="6 7">
    <name type="scientific">Clostridium estertheticum</name>
    <dbReference type="NCBI Taxonomy" id="238834"/>
    <lineage>
        <taxon>Bacteria</taxon>
        <taxon>Bacillati</taxon>
        <taxon>Bacillota</taxon>
        <taxon>Clostridia</taxon>
        <taxon>Eubacteriales</taxon>
        <taxon>Clostridiaceae</taxon>
        <taxon>Clostridium</taxon>
    </lineage>
</organism>
<dbReference type="SUPFAM" id="SSF53850">
    <property type="entry name" value="Periplasmic binding protein-like II"/>
    <property type="match status" value="1"/>
</dbReference>
<gene>
    <name evidence="6" type="ORF">HLQ16_16160</name>
</gene>
<proteinExistence type="inferred from homology"/>
<keyword evidence="5" id="KW-0449">Lipoprotein</keyword>
<accession>A0A7Y3SY13</accession>
<evidence type="ECO:0000313" key="6">
    <source>
        <dbReference type="EMBL" id="NNU77468.1"/>
    </source>
</evidence>
<dbReference type="GO" id="GO:1901982">
    <property type="term" value="F:maltose binding"/>
    <property type="evidence" value="ECO:0007669"/>
    <property type="project" value="TreeGrafter"/>
</dbReference>
<reference evidence="6 7" key="1">
    <citation type="submission" date="2020-05" db="EMBL/GenBank/DDBJ databases">
        <title>Complete genome of Clostridium estertheticum subspecies estertheticum, isolated from Vacuum packed lamb meat from New Zealand imported to Switzerland.</title>
        <authorList>
            <person name="Wambui J."/>
            <person name="Stevens M.J.A."/>
            <person name="Stephan R."/>
        </authorList>
    </citation>
    <scope>NUCLEOTIDE SEQUENCE [LARGE SCALE GENOMIC DNA]</scope>
    <source>
        <strain evidence="6 7">CEST001</strain>
    </source>
</reference>
<evidence type="ECO:0000256" key="3">
    <source>
        <dbReference type="ARBA" id="ARBA00022597"/>
    </source>
</evidence>
<keyword evidence="2 5" id="KW-0813">Transport</keyword>
<name>A0A7Y3SY13_9CLOT</name>
<dbReference type="PRINTS" id="PR00181">
    <property type="entry name" value="MALTOSEBP"/>
</dbReference>
<sequence length="423" mass="45614">MKKIKSILAIAMISTLVVGTLAGCGSKVADKSSSVDSSKPVNIAFWEQDDATAQKALDKLITDFHTANPTITVKRTHYETEDLRKNFSTASLGTTGPDIVLSPNDNLGVFVPGSLVQPIDTIVGADFMKTLDPKTLEAGKFTGKQYMIPDRNGNEVLVSYNKKLVKTPPKTFEELEAMGLKLKKEGKVDYGLVFNEVEPFFSIGFLGAYGGKVFDDVNATSPKPTLNTPAVTQWMTFMKKIHSEGLIPKESDATIADNLFKGGKAAFIINGPWGFADYKKAGIDLGIMSIPTINGKSPAPYSAVKGYTVSAGVKDTNKLAAVKKFLMFVNSKDAQLKMVDAHQQIPTNLEAIKDAKITGNPLIVGQKDQLSKATPMPNITQMRAIWDAIKPVQQDVLSGKTKPEDAGAIMQKKAVEGIKALGL</sequence>
<keyword evidence="5" id="KW-1003">Cell membrane</keyword>
<dbReference type="AlphaFoldDB" id="A0A7Y3SY13"/>
<evidence type="ECO:0000256" key="1">
    <source>
        <dbReference type="ARBA" id="ARBA00008520"/>
    </source>
</evidence>
<dbReference type="Proteomes" id="UP000531659">
    <property type="component" value="Unassembled WGS sequence"/>
</dbReference>
<dbReference type="InterPro" id="IPR006059">
    <property type="entry name" value="SBP"/>
</dbReference>
<comment type="similarity">
    <text evidence="1 5">Belongs to the bacterial solute-binding protein 1 family.</text>
</comment>
<dbReference type="PANTHER" id="PTHR30061:SF50">
    <property type="entry name" value="MALTOSE_MALTODEXTRIN-BINDING PERIPLASMIC PROTEIN"/>
    <property type="match status" value="1"/>
</dbReference>
<dbReference type="GO" id="GO:0055052">
    <property type="term" value="C:ATP-binding cassette (ABC) transporter complex, substrate-binding subunit-containing"/>
    <property type="evidence" value="ECO:0007669"/>
    <property type="project" value="TreeGrafter"/>
</dbReference>